<keyword evidence="11" id="KW-1185">Reference proteome</keyword>
<dbReference type="EMBL" id="JADPMR010000004">
    <property type="protein sequence ID" value="MBF9002094.1"/>
    <property type="molecule type" value="Genomic_DNA"/>
</dbReference>
<dbReference type="RefSeq" id="WP_196124114.1">
    <property type="nucleotide sequence ID" value="NZ_JADPMR010000004.1"/>
</dbReference>
<protein>
    <recommendedName>
        <fullName evidence="2">site-specific DNA-methyltransferase (adenine-specific)</fullName>
        <ecNumber evidence="2">2.1.1.72</ecNumber>
    </recommendedName>
</protein>
<sequence>MINGQLKSKVDKIWDEFHTGGITNPLTVIEQITYLIYARMLDMNERNDERRSARTGKSFPRRFPDDKQHIRWEQFRHKSAEELYPLVKDELFPFFADLAGEGTLFAEFMQGAQLMIQKQSLLARAVDLVSELPLENKDVKGDLYEYLLSKLTTAGINGQFRTPRHIIRAMVEMLDIEETHRICDPACGTGGFLTVAYEYLLEKYSSPEGVEKEPLFNPDGTPLLDNDGKPMFNLIYTGDLLNPENRRHIDYRMFNGFDFDSTMLRVAAMNLVMHGVKEPGIVYQDTLSQSFAERHPTEAKNSFDIILANPPFKGSLDEEDVDPAILKVVKTKKTELLFVAQIERMLKVGGRSATIVPDGVLFGSSKAHQTLRQRLVENNQLEAVISLPSGVFKPYAGVSTAILIFTKGGSTDKVWFYDVQADGLSLDDKRTPIKDNDLPDLVKQYHAYQQAVINKTPLDSWQDKTQKAFIVDKADIKAQKYDLSINRYKEVVYQAETYEDPKVILGKLKALENEILADLNELESML</sequence>
<keyword evidence="3 10" id="KW-0489">Methyltransferase</keyword>
<feature type="domain" description="DNA methylase adenine-specific" evidence="8">
    <location>
        <begin position="136"/>
        <end position="491"/>
    </location>
</feature>
<accession>A0ABS0GI24</accession>
<evidence type="ECO:0000313" key="10">
    <source>
        <dbReference type="EMBL" id="MBF9002094.1"/>
    </source>
</evidence>
<comment type="catalytic activity">
    <reaction evidence="7">
        <text>a 2'-deoxyadenosine in DNA + S-adenosyl-L-methionine = an N(6)-methyl-2'-deoxyadenosine in DNA + S-adenosyl-L-homocysteine + H(+)</text>
        <dbReference type="Rhea" id="RHEA:15197"/>
        <dbReference type="Rhea" id="RHEA-COMP:12418"/>
        <dbReference type="Rhea" id="RHEA-COMP:12419"/>
        <dbReference type="ChEBI" id="CHEBI:15378"/>
        <dbReference type="ChEBI" id="CHEBI:57856"/>
        <dbReference type="ChEBI" id="CHEBI:59789"/>
        <dbReference type="ChEBI" id="CHEBI:90615"/>
        <dbReference type="ChEBI" id="CHEBI:90616"/>
        <dbReference type="EC" id="2.1.1.72"/>
    </reaction>
</comment>
<evidence type="ECO:0000313" key="11">
    <source>
        <dbReference type="Proteomes" id="UP000597206"/>
    </source>
</evidence>
<evidence type="ECO:0000256" key="6">
    <source>
        <dbReference type="ARBA" id="ARBA00022747"/>
    </source>
</evidence>
<evidence type="ECO:0000256" key="2">
    <source>
        <dbReference type="ARBA" id="ARBA00011900"/>
    </source>
</evidence>
<dbReference type="InterPro" id="IPR003356">
    <property type="entry name" value="DNA_methylase_A-5"/>
</dbReference>
<dbReference type="PROSITE" id="PS00092">
    <property type="entry name" value="N6_MTASE"/>
    <property type="match status" value="1"/>
</dbReference>
<dbReference type="EC" id="2.1.1.72" evidence="2"/>
<comment type="caution">
    <text evidence="10">The sequence shown here is derived from an EMBL/GenBank/DDBJ whole genome shotgun (WGS) entry which is preliminary data.</text>
</comment>
<evidence type="ECO:0000259" key="9">
    <source>
        <dbReference type="Pfam" id="PF12161"/>
    </source>
</evidence>
<evidence type="ECO:0000256" key="3">
    <source>
        <dbReference type="ARBA" id="ARBA00022603"/>
    </source>
</evidence>
<dbReference type="InterPro" id="IPR002052">
    <property type="entry name" value="DNA_methylase_N6_adenine_CS"/>
</dbReference>
<evidence type="ECO:0000256" key="7">
    <source>
        <dbReference type="ARBA" id="ARBA00047942"/>
    </source>
</evidence>
<dbReference type="InterPro" id="IPR051537">
    <property type="entry name" value="DNA_Adenine_Mtase"/>
</dbReference>
<keyword evidence="5" id="KW-0949">S-adenosyl-L-methionine</keyword>
<dbReference type="InterPro" id="IPR038333">
    <property type="entry name" value="T1MK-like_N_sf"/>
</dbReference>
<dbReference type="PANTHER" id="PTHR42933">
    <property type="entry name" value="SLR6095 PROTEIN"/>
    <property type="match status" value="1"/>
</dbReference>
<dbReference type="Gene3D" id="1.20.1260.30">
    <property type="match status" value="1"/>
</dbReference>
<evidence type="ECO:0000256" key="5">
    <source>
        <dbReference type="ARBA" id="ARBA00022691"/>
    </source>
</evidence>
<dbReference type="PRINTS" id="PR00507">
    <property type="entry name" value="N12N6MTFRASE"/>
</dbReference>
<dbReference type="Gene3D" id="3.40.50.150">
    <property type="entry name" value="Vaccinia Virus protein VP39"/>
    <property type="match status" value="1"/>
</dbReference>
<name>A0ABS0GI24_9VIBR</name>
<proteinExistence type="inferred from homology"/>
<gene>
    <name evidence="10" type="ORF">I1A42_16625</name>
</gene>
<dbReference type="InterPro" id="IPR022749">
    <property type="entry name" value="D12N6_MeTrfase_N"/>
</dbReference>
<keyword evidence="4" id="KW-0808">Transferase</keyword>
<evidence type="ECO:0000256" key="1">
    <source>
        <dbReference type="ARBA" id="ARBA00006594"/>
    </source>
</evidence>
<dbReference type="Pfam" id="PF02384">
    <property type="entry name" value="N6_Mtase"/>
    <property type="match status" value="1"/>
</dbReference>
<dbReference type="GO" id="GO:0032259">
    <property type="term" value="P:methylation"/>
    <property type="evidence" value="ECO:0007669"/>
    <property type="project" value="UniProtKB-KW"/>
</dbReference>
<organism evidence="10 11">
    <name type="scientific">Vibrio nitrifigilis</name>
    <dbReference type="NCBI Taxonomy" id="2789781"/>
    <lineage>
        <taxon>Bacteria</taxon>
        <taxon>Pseudomonadati</taxon>
        <taxon>Pseudomonadota</taxon>
        <taxon>Gammaproteobacteria</taxon>
        <taxon>Vibrionales</taxon>
        <taxon>Vibrionaceae</taxon>
        <taxon>Vibrio</taxon>
    </lineage>
</organism>
<feature type="domain" description="N6 adenine-specific DNA methyltransferase N-terminal" evidence="9">
    <location>
        <begin position="6"/>
        <end position="128"/>
    </location>
</feature>
<keyword evidence="6" id="KW-0680">Restriction system</keyword>
<dbReference type="Pfam" id="PF12161">
    <property type="entry name" value="HsdM_N"/>
    <property type="match status" value="1"/>
</dbReference>
<dbReference type="Proteomes" id="UP000597206">
    <property type="component" value="Unassembled WGS sequence"/>
</dbReference>
<comment type="similarity">
    <text evidence="1">Belongs to the N(4)/N(6)-methyltransferase family.</text>
</comment>
<dbReference type="InterPro" id="IPR029063">
    <property type="entry name" value="SAM-dependent_MTases_sf"/>
</dbReference>
<reference evidence="10 11" key="1">
    <citation type="submission" date="2020-11" db="EMBL/GenBank/DDBJ databases">
        <title>Vibrio nitrifigilis sp. nov., a marine nitrogen-fixing bacterium isolated from the lagoon sediment of an islet inside an atoll.</title>
        <authorList>
            <person name="Wang L.-T."/>
            <person name="Shieh W.Y."/>
        </authorList>
    </citation>
    <scope>NUCLEOTIDE SEQUENCE [LARGE SCALE GENOMIC DNA]</scope>
    <source>
        <strain evidence="10 11">NFV-1</strain>
    </source>
</reference>
<dbReference type="SUPFAM" id="SSF53335">
    <property type="entry name" value="S-adenosyl-L-methionine-dependent methyltransferases"/>
    <property type="match status" value="1"/>
</dbReference>
<evidence type="ECO:0000259" key="8">
    <source>
        <dbReference type="Pfam" id="PF02384"/>
    </source>
</evidence>
<dbReference type="GO" id="GO:0008168">
    <property type="term" value="F:methyltransferase activity"/>
    <property type="evidence" value="ECO:0007669"/>
    <property type="project" value="UniProtKB-KW"/>
</dbReference>
<dbReference type="PANTHER" id="PTHR42933:SF3">
    <property type="entry name" value="TYPE I RESTRICTION ENZYME MJAVIII METHYLASE SUBUNIT"/>
    <property type="match status" value="1"/>
</dbReference>
<evidence type="ECO:0000256" key="4">
    <source>
        <dbReference type="ARBA" id="ARBA00022679"/>
    </source>
</evidence>